<dbReference type="PANTHER" id="PTHR21248:SF22">
    <property type="entry name" value="PHOSPHOLIPASE D"/>
    <property type="match status" value="1"/>
</dbReference>
<keyword evidence="11" id="KW-1208">Phospholipid metabolism</keyword>
<keyword evidence="3" id="KW-0444">Lipid biosynthesis</keyword>
<protein>
    <recommendedName>
        <fullName evidence="12">Cardiolipin synthase</fullName>
        <ecNumber evidence="12">2.7.8.-</ecNumber>
    </recommendedName>
</protein>
<evidence type="ECO:0000256" key="5">
    <source>
        <dbReference type="ARBA" id="ARBA00022692"/>
    </source>
</evidence>
<dbReference type="GO" id="GO:0008808">
    <property type="term" value="F:cardiolipin synthase activity"/>
    <property type="evidence" value="ECO:0007669"/>
    <property type="project" value="UniProtKB-UniRule"/>
</dbReference>
<dbReference type="SUPFAM" id="SSF56024">
    <property type="entry name" value="Phospholipase D/nuclease"/>
    <property type="match status" value="2"/>
</dbReference>
<evidence type="ECO:0000256" key="9">
    <source>
        <dbReference type="ARBA" id="ARBA00023136"/>
    </source>
</evidence>
<dbReference type="GO" id="GO:0005886">
    <property type="term" value="C:plasma membrane"/>
    <property type="evidence" value="ECO:0007669"/>
    <property type="project" value="UniProtKB-SubCell"/>
</dbReference>
<evidence type="ECO:0000256" key="13">
    <source>
        <dbReference type="SAM" id="Phobius"/>
    </source>
</evidence>
<keyword evidence="6" id="KW-0677">Repeat</keyword>
<dbReference type="InterPro" id="IPR025202">
    <property type="entry name" value="PLD-like_dom"/>
</dbReference>
<dbReference type="NCBIfam" id="TIGR04265">
    <property type="entry name" value="bac_cardiolipin"/>
    <property type="match status" value="1"/>
</dbReference>
<dbReference type="PANTHER" id="PTHR21248">
    <property type="entry name" value="CARDIOLIPIN SYNTHASE"/>
    <property type="match status" value="1"/>
</dbReference>
<evidence type="ECO:0000259" key="14">
    <source>
        <dbReference type="PROSITE" id="PS50035"/>
    </source>
</evidence>
<evidence type="ECO:0000256" key="10">
    <source>
        <dbReference type="ARBA" id="ARBA00023209"/>
    </source>
</evidence>
<dbReference type="Gene3D" id="3.30.870.10">
    <property type="entry name" value="Endonuclease Chain A"/>
    <property type="match status" value="2"/>
</dbReference>
<dbReference type="SMART" id="SM00155">
    <property type="entry name" value="PLDc"/>
    <property type="match status" value="2"/>
</dbReference>
<feature type="transmembrane region" description="Helical" evidence="13">
    <location>
        <begin position="69"/>
        <end position="87"/>
    </location>
</feature>
<keyword evidence="9 13" id="KW-0472">Membrane</keyword>
<dbReference type="InterPro" id="IPR022924">
    <property type="entry name" value="Cardiolipin_synthase"/>
</dbReference>
<evidence type="ECO:0000256" key="8">
    <source>
        <dbReference type="ARBA" id="ARBA00023098"/>
    </source>
</evidence>
<sequence length="508" mass="58825">MSHRRMKVLSWHRVMVILLIALQISILVFVISGYSKKIDLINLILIITSYCVVLYIISKDDKSSYKLTWTILILLFPVFGGLLYLLFNLQFPTAKVSRVIAKIKFESQSLFAPKENILPIIAEENAEILPLVKYLQGYAGFPVYQNTQTEYLTPGELMFKRLIEELKKAEHYIFLEYFIIQEGLMWNSILEILQKKAKQGIDIRVIYDDIGCFLLLPKNYQKTLESMGIHCVVFNAVHPIIATIQNYRDHRKIAVIDGKTAFTGGINLADEYINAVDKHGHWKDASIMIRGDAAWSFTLMFLQMWSLCKNTIENYNKYRPQQTQILSDGYVQPYADNPIDSENVGENIYLNIINNSKKYVYINTPYLILDDTVVSALKLAAKSGVDVRIVTPHHWDKWFVHMVTRSYYRELILVGVKIYEYSKGFVHSKTFVSDDKVATVGTTNLDFRSLYLHFECGVLLYDNHSVIEIKKDYLDTLEVCQEITMIDCEYNLFTELIQKILRIFAPLM</sequence>
<keyword evidence="4" id="KW-0808">Transferase</keyword>
<dbReference type="RefSeq" id="WP_079590569.1">
    <property type="nucleotide sequence ID" value="NZ_FUYN01000009.1"/>
</dbReference>
<dbReference type="OrthoDB" id="9762009at2"/>
<feature type="transmembrane region" description="Helical" evidence="13">
    <location>
        <begin position="12"/>
        <end position="34"/>
    </location>
</feature>
<keyword evidence="2" id="KW-1003">Cell membrane</keyword>
<dbReference type="InterPro" id="IPR001736">
    <property type="entry name" value="PLipase_D/transphosphatidylase"/>
</dbReference>
<name>A0A1T5DF80_9FIRM</name>
<dbReference type="GO" id="GO:0032049">
    <property type="term" value="P:cardiolipin biosynthetic process"/>
    <property type="evidence" value="ECO:0007669"/>
    <property type="project" value="UniProtKB-UniRule"/>
</dbReference>
<keyword evidence="16" id="KW-1185">Reference proteome</keyword>
<evidence type="ECO:0000256" key="1">
    <source>
        <dbReference type="ARBA" id="ARBA00004651"/>
    </source>
</evidence>
<feature type="domain" description="PLD phosphodiesterase" evidence="14">
    <location>
        <begin position="422"/>
        <end position="449"/>
    </location>
</feature>
<evidence type="ECO:0000256" key="7">
    <source>
        <dbReference type="ARBA" id="ARBA00022989"/>
    </source>
</evidence>
<evidence type="ECO:0000313" key="16">
    <source>
        <dbReference type="Proteomes" id="UP000243406"/>
    </source>
</evidence>
<evidence type="ECO:0000256" key="3">
    <source>
        <dbReference type="ARBA" id="ARBA00022516"/>
    </source>
</evidence>
<evidence type="ECO:0000313" key="15">
    <source>
        <dbReference type="EMBL" id="SKB70271.1"/>
    </source>
</evidence>
<feature type="transmembrane region" description="Helical" evidence="13">
    <location>
        <begin position="40"/>
        <end position="57"/>
    </location>
</feature>
<dbReference type="Pfam" id="PF13396">
    <property type="entry name" value="PLDc_N"/>
    <property type="match status" value="1"/>
</dbReference>
<comment type="subcellular location">
    <subcellularLocation>
        <location evidence="1">Cell membrane</location>
        <topology evidence="1">Multi-pass membrane protein</topology>
    </subcellularLocation>
</comment>
<dbReference type="PROSITE" id="PS50035">
    <property type="entry name" value="PLD"/>
    <property type="match status" value="2"/>
</dbReference>
<proteinExistence type="predicted"/>
<feature type="domain" description="PLD phosphodiesterase" evidence="14">
    <location>
        <begin position="245"/>
        <end position="272"/>
    </location>
</feature>
<dbReference type="InterPro" id="IPR027379">
    <property type="entry name" value="CLS_N"/>
</dbReference>
<dbReference type="EMBL" id="FUYN01000009">
    <property type="protein sequence ID" value="SKB70271.1"/>
    <property type="molecule type" value="Genomic_DNA"/>
</dbReference>
<evidence type="ECO:0000256" key="6">
    <source>
        <dbReference type="ARBA" id="ARBA00022737"/>
    </source>
</evidence>
<dbReference type="CDD" id="cd09154">
    <property type="entry name" value="PLDc_SMU_988_like_1"/>
    <property type="match status" value="1"/>
</dbReference>
<dbReference type="CDD" id="cd09160">
    <property type="entry name" value="PLDc_SMU_988_like_2"/>
    <property type="match status" value="1"/>
</dbReference>
<gene>
    <name evidence="15" type="ORF">SAMN02745120_2751</name>
</gene>
<organism evidence="15 16">
    <name type="scientific">Acetoanaerobium noterae</name>
    <dbReference type="NCBI Taxonomy" id="745369"/>
    <lineage>
        <taxon>Bacteria</taxon>
        <taxon>Bacillati</taxon>
        <taxon>Bacillota</taxon>
        <taxon>Clostridia</taxon>
        <taxon>Peptostreptococcales</taxon>
        <taxon>Filifactoraceae</taxon>
        <taxon>Acetoanaerobium</taxon>
    </lineage>
</organism>
<evidence type="ECO:0000256" key="11">
    <source>
        <dbReference type="ARBA" id="ARBA00023264"/>
    </source>
</evidence>
<keyword evidence="5 13" id="KW-0812">Transmembrane</keyword>
<dbReference type="AlphaFoldDB" id="A0A1T5DF80"/>
<dbReference type="Pfam" id="PF13091">
    <property type="entry name" value="PLDc_2"/>
    <property type="match status" value="2"/>
</dbReference>
<reference evidence="16" key="1">
    <citation type="submission" date="2017-02" db="EMBL/GenBank/DDBJ databases">
        <authorList>
            <person name="Varghese N."/>
            <person name="Submissions S."/>
        </authorList>
    </citation>
    <scope>NUCLEOTIDE SEQUENCE [LARGE SCALE GENOMIC DNA]</scope>
    <source>
        <strain evidence="16">ATCC 35199</strain>
    </source>
</reference>
<dbReference type="EC" id="2.7.8.-" evidence="12"/>
<evidence type="ECO:0000256" key="4">
    <source>
        <dbReference type="ARBA" id="ARBA00022679"/>
    </source>
</evidence>
<dbReference type="Proteomes" id="UP000243406">
    <property type="component" value="Unassembled WGS sequence"/>
</dbReference>
<keyword evidence="10" id="KW-0594">Phospholipid biosynthesis</keyword>
<evidence type="ECO:0000256" key="2">
    <source>
        <dbReference type="ARBA" id="ARBA00022475"/>
    </source>
</evidence>
<accession>A0A1T5DF80</accession>
<keyword evidence="7 13" id="KW-1133">Transmembrane helix</keyword>
<keyword evidence="8" id="KW-0443">Lipid metabolism</keyword>
<evidence type="ECO:0000256" key="12">
    <source>
        <dbReference type="NCBIfam" id="TIGR04265"/>
    </source>
</evidence>